<dbReference type="RefSeq" id="WP_191183257.1">
    <property type="nucleotide sequence ID" value="NZ_JACXAJ010000002.1"/>
</dbReference>
<evidence type="ECO:0000259" key="11">
    <source>
        <dbReference type="Pfam" id="PF07715"/>
    </source>
</evidence>
<keyword evidence="3 8" id="KW-1134">Transmembrane beta strand</keyword>
<dbReference type="InterPro" id="IPR000531">
    <property type="entry name" value="Beta-barrel_TonB"/>
</dbReference>
<dbReference type="SUPFAM" id="SSF49464">
    <property type="entry name" value="Carboxypeptidase regulatory domain-like"/>
    <property type="match status" value="1"/>
</dbReference>
<dbReference type="PANTHER" id="PTHR30069">
    <property type="entry name" value="TONB-DEPENDENT OUTER MEMBRANE RECEPTOR"/>
    <property type="match status" value="1"/>
</dbReference>
<protein>
    <submittedName>
        <fullName evidence="12">TonB-dependent receptor</fullName>
    </submittedName>
</protein>
<evidence type="ECO:0000256" key="2">
    <source>
        <dbReference type="ARBA" id="ARBA00022448"/>
    </source>
</evidence>
<feature type="domain" description="TonB-dependent receptor plug" evidence="11">
    <location>
        <begin position="120"/>
        <end position="223"/>
    </location>
</feature>
<dbReference type="InterPro" id="IPR008969">
    <property type="entry name" value="CarboxyPept-like_regulatory"/>
</dbReference>
<evidence type="ECO:0000256" key="5">
    <source>
        <dbReference type="ARBA" id="ARBA00023077"/>
    </source>
</evidence>
<keyword evidence="13" id="KW-1185">Reference proteome</keyword>
<dbReference type="Gene3D" id="2.40.170.20">
    <property type="entry name" value="TonB-dependent receptor, beta-barrel domain"/>
    <property type="match status" value="1"/>
</dbReference>
<evidence type="ECO:0000256" key="3">
    <source>
        <dbReference type="ARBA" id="ARBA00022452"/>
    </source>
</evidence>
<comment type="caution">
    <text evidence="12">The sequence shown here is derived from an EMBL/GenBank/DDBJ whole genome shotgun (WGS) entry which is preliminary data.</text>
</comment>
<evidence type="ECO:0000313" key="13">
    <source>
        <dbReference type="Proteomes" id="UP000625551"/>
    </source>
</evidence>
<dbReference type="Pfam" id="PF00593">
    <property type="entry name" value="TonB_dep_Rec_b-barrel"/>
    <property type="match status" value="1"/>
</dbReference>
<accession>A0ABR7XFR8</accession>
<evidence type="ECO:0000256" key="9">
    <source>
        <dbReference type="RuleBase" id="RU003357"/>
    </source>
</evidence>
<evidence type="ECO:0000256" key="1">
    <source>
        <dbReference type="ARBA" id="ARBA00004571"/>
    </source>
</evidence>
<gene>
    <name evidence="12" type="ORF">H9Q13_08165</name>
</gene>
<proteinExistence type="inferred from homology"/>
<comment type="subcellular location">
    <subcellularLocation>
        <location evidence="1 8">Cell outer membrane</location>
        <topology evidence="1 8">Multi-pass membrane protein</topology>
    </subcellularLocation>
</comment>
<keyword evidence="5 9" id="KW-0798">TonB box</keyword>
<comment type="similarity">
    <text evidence="8 9">Belongs to the TonB-dependent receptor family.</text>
</comment>
<organism evidence="12 13">
    <name type="scientific">Pontibacter aquaedesilientis</name>
    <dbReference type="NCBI Taxonomy" id="2766980"/>
    <lineage>
        <taxon>Bacteria</taxon>
        <taxon>Pseudomonadati</taxon>
        <taxon>Bacteroidota</taxon>
        <taxon>Cytophagia</taxon>
        <taxon>Cytophagales</taxon>
        <taxon>Hymenobacteraceae</taxon>
        <taxon>Pontibacter</taxon>
    </lineage>
</organism>
<dbReference type="InterPro" id="IPR037066">
    <property type="entry name" value="Plug_dom_sf"/>
</dbReference>
<keyword evidence="12" id="KW-0675">Receptor</keyword>
<dbReference type="PANTHER" id="PTHR30069:SF57">
    <property type="entry name" value="TONB-DEPENDENT RECEPTOR"/>
    <property type="match status" value="1"/>
</dbReference>
<dbReference type="Pfam" id="PF13715">
    <property type="entry name" value="CarbopepD_reg_2"/>
    <property type="match status" value="1"/>
</dbReference>
<dbReference type="Proteomes" id="UP000625551">
    <property type="component" value="Unassembled WGS sequence"/>
</dbReference>
<dbReference type="SUPFAM" id="SSF56935">
    <property type="entry name" value="Porins"/>
    <property type="match status" value="1"/>
</dbReference>
<dbReference type="CDD" id="cd01347">
    <property type="entry name" value="ligand_gated_channel"/>
    <property type="match status" value="1"/>
</dbReference>
<evidence type="ECO:0000313" key="12">
    <source>
        <dbReference type="EMBL" id="MBD1397135.1"/>
    </source>
</evidence>
<dbReference type="InterPro" id="IPR012910">
    <property type="entry name" value="Plug_dom"/>
</dbReference>
<keyword evidence="2 8" id="KW-0813">Transport</keyword>
<feature type="domain" description="TonB-dependent receptor-like beta-barrel" evidence="10">
    <location>
        <begin position="269"/>
        <end position="698"/>
    </location>
</feature>
<dbReference type="Gene3D" id="2.170.130.10">
    <property type="entry name" value="TonB-dependent receptor, plug domain"/>
    <property type="match status" value="1"/>
</dbReference>
<name>A0ABR7XFR8_9BACT</name>
<sequence length="755" mass="84393">MKQLYLLMIISIIPVIALAQQGSISGVVRTGESPVAFASIGIAGTTIGATADENGRFVLEQIPAGTHQLNVSAVGYRPQEKTVSVKAGEVTTVSITLQAQDARLREVVVTGTMRETYLLESPVAVEIYTPKYFQKNPTPAIFEALEIVNGVQPQINCNVCGTGDIHINGMEGAYTMVLIDGMPIVSALSTVYGLSGIPNSLIERVEIVKGPASTLYGSEAVAGLINIITKSPATAPRLSADVFYTSHRELNTDVGYSKQWQKASTLLSANYFRFNDRRDVNHDNFTDVPLQHRISIFNKWNLSRNQNRVAHLAARYYYEDRFGGELQWTPAFRAGDSIYGESVYTRRYEMLGAYQLPIQENVVLSYSYNDHLQNAAYGNTLYKGHQRVAFGQLVWDKDLALRHKLLLGAAFRYTWYDDNTPATQQGEGETQVNKPAQTLLPGAFAQHEYKASDKTTLLTGLRYDYNSEHGSILSPRFNARWSPNEDNTFRLSLGNGYRVVNLFTEDHAALTGAREIVIRNELKPEQSYNASLNYQRYVNFAGGFLNLEGSAFYTYFTNKIVADFLTDNNLIIYDNLSGHAISKGIALNTELAFTFPLRLHAGATLMDVYQVEQSAEGNEERIPQLQAPRFSGTFTASYQFRNLGLTLDYTGSVKGPMHLPVQKNDFRPEMSPWFSLQNLQATKAMGEGLEVYGGVKNLLNFMPKHPLMRPFDPFDKQIEVDNPDGYSFDTEYNYAPLQGRRFFVGLRYTLPQQAK</sequence>
<keyword evidence="4 8" id="KW-0812">Transmembrane</keyword>
<evidence type="ECO:0000256" key="4">
    <source>
        <dbReference type="ARBA" id="ARBA00022692"/>
    </source>
</evidence>
<evidence type="ECO:0000256" key="7">
    <source>
        <dbReference type="ARBA" id="ARBA00023237"/>
    </source>
</evidence>
<dbReference type="EMBL" id="JACXAJ010000002">
    <property type="protein sequence ID" value="MBD1397135.1"/>
    <property type="molecule type" value="Genomic_DNA"/>
</dbReference>
<dbReference type="Gene3D" id="2.60.40.1120">
    <property type="entry name" value="Carboxypeptidase-like, regulatory domain"/>
    <property type="match status" value="1"/>
</dbReference>
<evidence type="ECO:0000256" key="6">
    <source>
        <dbReference type="ARBA" id="ARBA00023136"/>
    </source>
</evidence>
<dbReference type="InterPro" id="IPR039426">
    <property type="entry name" value="TonB-dep_rcpt-like"/>
</dbReference>
<dbReference type="PROSITE" id="PS52016">
    <property type="entry name" value="TONB_DEPENDENT_REC_3"/>
    <property type="match status" value="1"/>
</dbReference>
<keyword evidence="7 8" id="KW-0998">Cell outer membrane</keyword>
<dbReference type="Pfam" id="PF07715">
    <property type="entry name" value="Plug"/>
    <property type="match status" value="1"/>
</dbReference>
<evidence type="ECO:0000256" key="8">
    <source>
        <dbReference type="PROSITE-ProRule" id="PRU01360"/>
    </source>
</evidence>
<reference evidence="12 13" key="1">
    <citation type="submission" date="2020-09" db="EMBL/GenBank/DDBJ databases">
        <title>Genome sequencing and assembly of Pontibacter sp.</title>
        <authorList>
            <person name="Chhetri G."/>
        </authorList>
    </citation>
    <scope>NUCLEOTIDE SEQUENCE [LARGE SCALE GENOMIC DNA]</scope>
    <source>
        <strain evidence="12 13">JH31</strain>
    </source>
</reference>
<evidence type="ECO:0000259" key="10">
    <source>
        <dbReference type="Pfam" id="PF00593"/>
    </source>
</evidence>
<keyword evidence="6 8" id="KW-0472">Membrane</keyword>
<dbReference type="InterPro" id="IPR036942">
    <property type="entry name" value="Beta-barrel_TonB_sf"/>
</dbReference>